<dbReference type="STRING" id="391595.RLO149_c008240"/>
<protein>
    <submittedName>
        <fullName evidence="2">Uncharacterized protein</fullName>
    </submittedName>
</protein>
<dbReference type="AlphaFoldDB" id="F7ZLJ1"/>
<dbReference type="HOGENOM" id="CLU_3410131_0_0_5"/>
<accession>F7ZLJ1</accession>
<evidence type="ECO:0000313" key="2">
    <source>
        <dbReference type="EMBL" id="AEI92851.1"/>
    </source>
</evidence>
<feature type="transmembrane region" description="Helical" evidence="1">
    <location>
        <begin position="6"/>
        <end position="28"/>
    </location>
</feature>
<gene>
    <name evidence="2" type="ordered locus">RLO149_c008240</name>
</gene>
<evidence type="ECO:0000256" key="1">
    <source>
        <dbReference type="SAM" id="Phobius"/>
    </source>
</evidence>
<dbReference type="KEGG" id="rli:RLO149_c008240"/>
<dbReference type="Proteomes" id="UP000001353">
    <property type="component" value="Chromosome"/>
</dbReference>
<evidence type="ECO:0000313" key="3">
    <source>
        <dbReference type="Proteomes" id="UP000001353"/>
    </source>
</evidence>
<organism evidence="2 3">
    <name type="scientific">Roseobacter litoralis (strain ATCC 49566 / DSM 6996 / JCM 21268 / NBRC 15278 / OCh 149)</name>
    <dbReference type="NCBI Taxonomy" id="391595"/>
    <lineage>
        <taxon>Bacteria</taxon>
        <taxon>Pseudomonadati</taxon>
        <taxon>Pseudomonadota</taxon>
        <taxon>Alphaproteobacteria</taxon>
        <taxon>Rhodobacterales</taxon>
        <taxon>Roseobacteraceae</taxon>
        <taxon>Roseobacter</taxon>
    </lineage>
</organism>
<reference evidence="2 3" key="1">
    <citation type="journal article" date="2011" name="BMC Genomics">
        <title>Comparative genome analysis and genome-guided physiological analysis of Roseobacter litoralis.</title>
        <authorList>
            <person name="Kalhoefer D."/>
            <person name="Thole S."/>
            <person name="Voget S."/>
            <person name="Lehmann R."/>
            <person name="Liesegang H."/>
            <person name="Wollher A."/>
            <person name="Daniel R."/>
            <person name="Simon M."/>
            <person name="Brinkhoff T."/>
        </authorList>
    </citation>
    <scope>NUCLEOTIDE SEQUENCE [LARGE SCALE GENOMIC DNA]</scope>
    <source>
        <strain evidence="3">ATCC 49566 / DSM 6996 / JCM 21268 / NBRC 15278 / OCh 149</strain>
    </source>
</reference>
<sequence>MIPAVGDLLVTVNAFMFSLLASLALFAFI</sequence>
<keyword evidence="1" id="KW-0472">Membrane</keyword>
<proteinExistence type="predicted"/>
<name>F7ZLJ1_ROSLO</name>
<keyword evidence="1" id="KW-1133">Transmembrane helix</keyword>
<dbReference type="EMBL" id="CP002623">
    <property type="protein sequence ID" value="AEI92851.1"/>
    <property type="molecule type" value="Genomic_DNA"/>
</dbReference>
<keyword evidence="1" id="KW-0812">Transmembrane</keyword>
<keyword evidence="3" id="KW-1185">Reference proteome</keyword>